<evidence type="ECO:0000256" key="1">
    <source>
        <dbReference type="SAM" id="MobiDB-lite"/>
    </source>
</evidence>
<sequence>MSLSKSCARRPRRSGWEARPRRHKKCTPVLSTTLAASRPADGPLLRFQSLARGHLLSASYSSNSESDSEESYSPFWSTPFPVSRALLRVKSPRLAPKRRKDRTAQHADGICLHIVGLLLVEYEKTIKEDAPDEQGDAGTFNQSTTAADHMETTYTSIFVRNYGGRYTTVYCSPPAPPPPPSRASACCCLMISHVRRVDRRSVQLGKNVVLSISKVLLAAKQDGGGSRDGFDDCDLG</sequence>
<name>A0A2N5SHC0_9BASI</name>
<comment type="caution">
    <text evidence="2">The sequence shown here is derived from an EMBL/GenBank/DDBJ whole genome shotgun (WGS) entry which is preliminary data.</text>
</comment>
<feature type="region of interest" description="Disordered" evidence="1">
    <location>
        <begin position="1"/>
        <end position="33"/>
    </location>
</feature>
<evidence type="ECO:0000313" key="3">
    <source>
        <dbReference type="Proteomes" id="UP000235388"/>
    </source>
</evidence>
<keyword evidence="3" id="KW-1185">Reference proteome</keyword>
<dbReference type="EMBL" id="PGCJ01000976">
    <property type="protein sequence ID" value="PLW12627.1"/>
    <property type="molecule type" value="Genomic_DNA"/>
</dbReference>
<accession>A0A2N5SHC0</accession>
<proteinExistence type="predicted"/>
<protein>
    <submittedName>
        <fullName evidence="2">Uncharacterized protein</fullName>
    </submittedName>
</protein>
<dbReference type="AlphaFoldDB" id="A0A2N5SHC0"/>
<organism evidence="2 3">
    <name type="scientific">Puccinia coronata f. sp. avenae</name>
    <dbReference type="NCBI Taxonomy" id="200324"/>
    <lineage>
        <taxon>Eukaryota</taxon>
        <taxon>Fungi</taxon>
        <taxon>Dikarya</taxon>
        <taxon>Basidiomycota</taxon>
        <taxon>Pucciniomycotina</taxon>
        <taxon>Pucciniomycetes</taxon>
        <taxon>Pucciniales</taxon>
        <taxon>Pucciniaceae</taxon>
        <taxon>Puccinia</taxon>
    </lineage>
</organism>
<gene>
    <name evidence="2" type="ORF">PCANC_20260</name>
</gene>
<reference evidence="2 3" key="1">
    <citation type="submission" date="2017-11" db="EMBL/GenBank/DDBJ databases">
        <title>De novo assembly and phasing of dikaryotic genomes from two isolates of Puccinia coronata f. sp. avenae, the causal agent of oat crown rust.</title>
        <authorList>
            <person name="Miller M.E."/>
            <person name="Zhang Y."/>
            <person name="Omidvar V."/>
            <person name="Sperschneider J."/>
            <person name="Schwessinger B."/>
            <person name="Raley C."/>
            <person name="Palmer J.M."/>
            <person name="Garnica D."/>
            <person name="Upadhyaya N."/>
            <person name="Rathjen J."/>
            <person name="Taylor J.M."/>
            <person name="Park R.F."/>
            <person name="Dodds P.N."/>
            <person name="Hirsch C.D."/>
            <person name="Kianian S.F."/>
            <person name="Figueroa M."/>
        </authorList>
    </citation>
    <scope>NUCLEOTIDE SEQUENCE [LARGE SCALE GENOMIC DNA]</scope>
    <source>
        <strain evidence="2">12NC29</strain>
    </source>
</reference>
<dbReference type="Proteomes" id="UP000235388">
    <property type="component" value="Unassembled WGS sequence"/>
</dbReference>
<evidence type="ECO:0000313" key="2">
    <source>
        <dbReference type="EMBL" id="PLW12627.1"/>
    </source>
</evidence>